<evidence type="ECO:0000256" key="2">
    <source>
        <dbReference type="ARBA" id="ARBA00037999"/>
    </source>
</evidence>
<sequence length="510" mass="54482">MDAAEAAADGTLSLLSSVGNGHHPEPVAGKPPQAAALSRRLVGPDGRVLGLVVLERVPEAVAPFAGAYLQQIAALASLALHNSVAYHPVEAVRDGPSPDGGDGRVGTHPKNSWVTREIARVPVSRDGGSSSAGVQVEQRVTSGVDLQERTESRAILIARPEIGEEESSAVLNVLASGQLAQGQRVASFERRFADLCEVDHAVATSSGTAALHLALLAHDIGPGDEVITTPFSFAATANVIRMVGATPVFVDIEPDTYNLDPELVETAVTSRTRAILPVHLYGNPCDMEALSSIADRHRLAIIEDACQAHLALVRGRPVGSFGTGCFSFYGTKNMTMGEGGIVTTEDPAVAERIRLLRNHGQSERYRHVILGYNLRLTEMQAAMGLAQIDKLLGFTERRIANAGFLTDRIGARVQTPVARAGHRHVFHQYTIRVPQRRDAWASRLAARGIGTAVHYPVPIHLQPAYRERAYQVSMPVAEVAAGEVLSLPVHPGLTTRDLNRIADEVAALCP</sequence>
<comment type="caution">
    <text evidence="5">The sequence shown here is derived from an EMBL/GenBank/DDBJ whole genome shotgun (WGS) entry which is preliminary data.</text>
</comment>
<dbReference type="Pfam" id="PF01041">
    <property type="entry name" value="DegT_DnrJ_EryC1"/>
    <property type="match status" value="1"/>
</dbReference>
<dbReference type="PANTHER" id="PTHR30244">
    <property type="entry name" value="TRANSAMINASE"/>
    <property type="match status" value="1"/>
</dbReference>
<dbReference type="EMBL" id="JAEKNR010000231">
    <property type="protein sequence ID" value="MBJ7600976.1"/>
    <property type="molecule type" value="Genomic_DNA"/>
</dbReference>
<keyword evidence="5" id="KW-0808">Transferase</keyword>
<keyword evidence="5" id="KW-0032">Aminotransferase</keyword>
<dbReference type="Proteomes" id="UP000612893">
    <property type="component" value="Unassembled WGS sequence"/>
</dbReference>
<dbReference type="PANTHER" id="PTHR30244:SF34">
    <property type="entry name" value="DTDP-4-AMINO-4,6-DIDEOXYGALACTOSE TRANSAMINASE"/>
    <property type="match status" value="1"/>
</dbReference>
<comment type="similarity">
    <text evidence="2 3">Belongs to the DegT/DnrJ/EryC1 family.</text>
</comment>
<evidence type="ECO:0000313" key="5">
    <source>
        <dbReference type="EMBL" id="MBJ7600976.1"/>
    </source>
</evidence>
<dbReference type="InterPro" id="IPR015424">
    <property type="entry name" value="PyrdxlP-dep_Trfase"/>
</dbReference>
<evidence type="ECO:0000256" key="1">
    <source>
        <dbReference type="ARBA" id="ARBA00022898"/>
    </source>
</evidence>
<dbReference type="FunFam" id="3.40.640.10:FF:000089">
    <property type="entry name" value="Aminotransferase, DegT/DnrJ/EryC1/StrS family"/>
    <property type="match status" value="1"/>
</dbReference>
<dbReference type="InterPro" id="IPR000653">
    <property type="entry name" value="DegT/StrS_aminotransferase"/>
</dbReference>
<dbReference type="InterPro" id="IPR015421">
    <property type="entry name" value="PyrdxlP-dep_Trfase_major"/>
</dbReference>
<keyword evidence="6" id="KW-1185">Reference proteome</keyword>
<accession>A0A934KCW0</accession>
<keyword evidence="1 3" id="KW-0663">Pyridoxal phosphate</keyword>
<dbReference type="GO" id="GO:0008483">
    <property type="term" value="F:transaminase activity"/>
    <property type="evidence" value="ECO:0007669"/>
    <property type="project" value="UniProtKB-KW"/>
</dbReference>
<gene>
    <name evidence="5" type="ORF">JF922_23265</name>
</gene>
<dbReference type="AlphaFoldDB" id="A0A934KCW0"/>
<dbReference type="InterPro" id="IPR015422">
    <property type="entry name" value="PyrdxlP-dep_Trfase_small"/>
</dbReference>
<evidence type="ECO:0000256" key="3">
    <source>
        <dbReference type="RuleBase" id="RU004508"/>
    </source>
</evidence>
<dbReference type="Gene3D" id="3.90.1150.10">
    <property type="entry name" value="Aspartate Aminotransferase, domain 1"/>
    <property type="match status" value="1"/>
</dbReference>
<feature type="compositionally biased region" description="Polar residues" evidence="4">
    <location>
        <begin position="127"/>
        <end position="141"/>
    </location>
</feature>
<feature type="region of interest" description="Disordered" evidence="4">
    <location>
        <begin position="124"/>
        <end position="143"/>
    </location>
</feature>
<name>A0A934KCW0_9BACT</name>
<protein>
    <submittedName>
        <fullName evidence="5">DegT/DnrJ/EryC1/StrS family aminotransferase</fullName>
    </submittedName>
</protein>
<evidence type="ECO:0000256" key="4">
    <source>
        <dbReference type="SAM" id="MobiDB-lite"/>
    </source>
</evidence>
<dbReference type="CDD" id="cd00616">
    <property type="entry name" value="AHBA_syn"/>
    <property type="match status" value="1"/>
</dbReference>
<dbReference type="GO" id="GO:0030170">
    <property type="term" value="F:pyridoxal phosphate binding"/>
    <property type="evidence" value="ECO:0007669"/>
    <property type="project" value="UniProtKB-ARBA"/>
</dbReference>
<organism evidence="5 6">
    <name type="scientific">Candidatus Nephthysia bennettiae</name>
    <dbReference type="NCBI Taxonomy" id="3127016"/>
    <lineage>
        <taxon>Bacteria</taxon>
        <taxon>Bacillati</taxon>
        <taxon>Candidatus Dormiibacterota</taxon>
        <taxon>Candidatus Dormibacteria</taxon>
        <taxon>Candidatus Dormibacterales</taxon>
        <taxon>Candidatus Dormibacteraceae</taxon>
        <taxon>Candidatus Nephthysia</taxon>
    </lineage>
</organism>
<feature type="region of interest" description="Disordered" evidence="4">
    <location>
        <begin position="14"/>
        <end position="34"/>
    </location>
</feature>
<dbReference type="Gene3D" id="3.40.640.10">
    <property type="entry name" value="Type I PLP-dependent aspartate aminotransferase-like (Major domain)"/>
    <property type="match status" value="1"/>
</dbReference>
<reference evidence="5" key="1">
    <citation type="submission" date="2020-10" db="EMBL/GenBank/DDBJ databases">
        <title>Ca. Dormibacterota MAGs.</title>
        <authorList>
            <person name="Montgomery K."/>
        </authorList>
    </citation>
    <scope>NUCLEOTIDE SEQUENCE [LARGE SCALE GENOMIC DNA]</scope>
    <source>
        <strain evidence="5">SC8812_S17_10</strain>
    </source>
</reference>
<evidence type="ECO:0000313" key="6">
    <source>
        <dbReference type="Proteomes" id="UP000612893"/>
    </source>
</evidence>
<proteinExistence type="inferred from homology"/>
<dbReference type="SUPFAM" id="SSF53383">
    <property type="entry name" value="PLP-dependent transferases"/>
    <property type="match status" value="1"/>
</dbReference>